<evidence type="ECO:0000313" key="5">
    <source>
        <dbReference type="Proteomes" id="UP001527202"/>
    </source>
</evidence>
<dbReference type="EMBL" id="JAMDMJ010000003">
    <property type="protein sequence ID" value="MCY9594772.1"/>
    <property type="molecule type" value="Genomic_DNA"/>
</dbReference>
<reference evidence="3 4" key="1">
    <citation type="submission" date="2018-01" db="EMBL/GenBank/DDBJ databases">
        <title>The whole genome sequencing and assembly of Paenibacillus chitinolyticus KCCM 41400 strain.</title>
        <authorList>
            <person name="Kim J.-Y."/>
            <person name="Park M.-K."/>
            <person name="Lee Y.-J."/>
            <person name="Yi H."/>
            <person name="Bahn Y.-S."/>
            <person name="Kim J.F."/>
            <person name="Lee D.-W."/>
        </authorList>
    </citation>
    <scope>NUCLEOTIDE SEQUENCE [LARGE SCALE GENOMIC DNA]</scope>
    <source>
        <strain evidence="3 4">KCCM 41400</strain>
    </source>
</reference>
<name>A0A410X1Q0_9BACL</name>
<reference evidence="2 5" key="2">
    <citation type="submission" date="2022-05" db="EMBL/GenBank/DDBJ databases">
        <title>Genome Sequencing of Bee-Associated Microbes.</title>
        <authorList>
            <person name="Dunlap C."/>
        </authorList>
    </citation>
    <scope>NUCLEOTIDE SEQUENCE [LARGE SCALE GENOMIC DNA]</scope>
    <source>
        <strain evidence="2 5">NRRL B-23120</strain>
    </source>
</reference>
<proteinExistence type="predicted"/>
<feature type="transmembrane region" description="Helical" evidence="1">
    <location>
        <begin position="28"/>
        <end position="48"/>
    </location>
</feature>
<dbReference type="Proteomes" id="UP000288943">
    <property type="component" value="Chromosome"/>
</dbReference>
<dbReference type="RefSeq" id="WP_042230282.1">
    <property type="nucleotide sequence ID" value="NZ_CP026520.1"/>
</dbReference>
<gene>
    <name evidence="2" type="ORF">M5X16_03165</name>
    <name evidence="3" type="ORF">PC41400_23815</name>
</gene>
<feature type="transmembrane region" description="Helical" evidence="1">
    <location>
        <begin position="110"/>
        <end position="129"/>
    </location>
</feature>
<organism evidence="3 4">
    <name type="scientific">Paenibacillus chitinolyticus</name>
    <dbReference type="NCBI Taxonomy" id="79263"/>
    <lineage>
        <taxon>Bacteria</taxon>
        <taxon>Bacillati</taxon>
        <taxon>Bacillota</taxon>
        <taxon>Bacilli</taxon>
        <taxon>Bacillales</taxon>
        <taxon>Paenibacillaceae</taxon>
        <taxon>Paenibacillus</taxon>
    </lineage>
</organism>
<keyword evidence="1" id="KW-0812">Transmembrane</keyword>
<feature type="transmembrane region" description="Helical" evidence="1">
    <location>
        <begin position="141"/>
        <end position="160"/>
    </location>
</feature>
<dbReference type="KEGG" id="pchi:PC41400_23815"/>
<keyword evidence="1" id="KW-1133">Transmembrane helix</keyword>
<dbReference type="AlphaFoldDB" id="A0A410X1Q0"/>
<keyword evidence="5" id="KW-1185">Reference proteome</keyword>
<evidence type="ECO:0000313" key="3">
    <source>
        <dbReference type="EMBL" id="QAV20539.1"/>
    </source>
</evidence>
<accession>A0A410X1Q0</accession>
<sequence>MEPFVRDLNQNGKEVYEDDYTRPGISGFGGWLIVFSIGLILTFIYAVYSLVDYVWPMVESGEVADYFSYYPALGAAVLVETVSHLFYAVCPLVLGYLCFKQKRLFKTMSIAYLLLSLLLSTVAYFAYLSVSELASDFVDGALRDLIKNGITCLIWTLYFVKSERVRNTYVV</sequence>
<evidence type="ECO:0000313" key="2">
    <source>
        <dbReference type="EMBL" id="MCY9594772.1"/>
    </source>
</evidence>
<dbReference type="Pfam" id="PF10754">
    <property type="entry name" value="DUF2569"/>
    <property type="match status" value="1"/>
</dbReference>
<dbReference type="EMBL" id="CP026520">
    <property type="protein sequence ID" value="QAV20539.1"/>
    <property type="molecule type" value="Genomic_DNA"/>
</dbReference>
<evidence type="ECO:0000313" key="4">
    <source>
        <dbReference type="Proteomes" id="UP000288943"/>
    </source>
</evidence>
<dbReference type="Proteomes" id="UP001527202">
    <property type="component" value="Unassembled WGS sequence"/>
</dbReference>
<keyword evidence="1" id="KW-0472">Membrane</keyword>
<protein>
    <submittedName>
        <fullName evidence="3">DUF2569 domain-containing protein</fullName>
    </submittedName>
</protein>
<dbReference type="InterPro" id="IPR019690">
    <property type="entry name" value="DUF2569"/>
</dbReference>
<evidence type="ECO:0000256" key="1">
    <source>
        <dbReference type="SAM" id="Phobius"/>
    </source>
</evidence>
<dbReference type="GeneID" id="95377824"/>
<dbReference type="OrthoDB" id="9155572at2"/>
<feature type="transmembrane region" description="Helical" evidence="1">
    <location>
        <begin position="68"/>
        <end position="98"/>
    </location>
</feature>